<name>A0ABR4IU14_9EURO</name>
<organism evidence="10 11">
    <name type="scientific">Aspergillus cavernicola</name>
    <dbReference type="NCBI Taxonomy" id="176166"/>
    <lineage>
        <taxon>Eukaryota</taxon>
        <taxon>Fungi</taxon>
        <taxon>Dikarya</taxon>
        <taxon>Ascomycota</taxon>
        <taxon>Pezizomycotina</taxon>
        <taxon>Eurotiomycetes</taxon>
        <taxon>Eurotiomycetidae</taxon>
        <taxon>Eurotiales</taxon>
        <taxon>Aspergillaceae</taxon>
        <taxon>Aspergillus</taxon>
        <taxon>Aspergillus subgen. Nidulantes</taxon>
    </lineage>
</organism>
<feature type="transmembrane region" description="Helical" evidence="7">
    <location>
        <begin position="179"/>
        <end position="200"/>
    </location>
</feature>
<feature type="transmembrane region" description="Helical" evidence="7">
    <location>
        <begin position="317"/>
        <end position="338"/>
    </location>
</feature>
<dbReference type="SFLD" id="SFLDS00052">
    <property type="entry name" value="Ferric_Reductase_Domain"/>
    <property type="match status" value="1"/>
</dbReference>
<accession>A0ABR4IU14</accession>
<comment type="caution">
    <text evidence="10">The sequence shown here is derived from an EMBL/GenBank/DDBJ whole genome shotgun (WGS) entry which is preliminary data.</text>
</comment>
<comment type="subcellular location">
    <subcellularLocation>
        <location evidence="1">Membrane</location>
        <topology evidence="1">Multi-pass membrane protein</topology>
    </subcellularLocation>
</comment>
<keyword evidence="2" id="KW-0813">Transport</keyword>
<evidence type="ECO:0000256" key="4">
    <source>
        <dbReference type="ARBA" id="ARBA00022989"/>
    </source>
</evidence>
<evidence type="ECO:0000256" key="8">
    <source>
        <dbReference type="SAM" id="SignalP"/>
    </source>
</evidence>
<evidence type="ECO:0000313" key="10">
    <source>
        <dbReference type="EMBL" id="KAL2830323.1"/>
    </source>
</evidence>
<proteinExistence type="predicted"/>
<dbReference type="EMBL" id="JBFXLS010000013">
    <property type="protein sequence ID" value="KAL2830323.1"/>
    <property type="molecule type" value="Genomic_DNA"/>
</dbReference>
<dbReference type="InterPro" id="IPR013130">
    <property type="entry name" value="Fe3_Rdtase_TM_dom"/>
</dbReference>
<keyword evidence="6 7" id="KW-0472">Membrane</keyword>
<feature type="domain" description="Ferric oxidoreductase" evidence="9">
    <location>
        <begin position="279"/>
        <end position="395"/>
    </location>
</feature>
<feature type="chain" id="PRO_5047090543" evidence="8">
    <location>
        <begin position="23"/>
        <end position="697"/>
    </location>
</feature>
<dbReference type="InterPro" id="IPR051410">
    <property type="entry name" value="Ferric/Cupric_Reductase"/>
</dbReference>
<dbReference type="SFLD" id="SFLDG01168">
    <property type="entry name" value="Ferric_reductase_subgroup_(FRE"/>
    <property type="match status" value="1"/>
</dbReference>
<keyword evidence="3 7" id="KW-0812">Transmembrane</keyword>
<dbReference type="Gene3D" id="3.40.50.80">
    <property type="entry name" value="Nucleotide-binding domain of ferredoxin-NADP reductase (FNR) module"/>
    <property type="match status" value="1"/>
</dbReference>
<evidence type="ECO:0000313" key="11">
    <source>
        <dbReference type="Proteomes" id="UP001610335"/>
    </source>
</evidence>
<evidence type="ECO:0000256" key="2">
    <source>
        <dbReference type="ARBA" id="ARBA00022448"/>
    </source>
</evidence>
<evidence type="ECO:0000256" key="5">
    <source>
        <dbReference type="ARBA" id="ARBA00023065"/>
    </source>
</evidence>
<keyword evidence="4 7" id="KW-1133">Transmembrane helix</keyword>
<keyword evidence="5" id="KW-0406">Ion transport</keyword>
<dbReference type="SUPFAM" id="SSF52343">
    <property type="entry name" value="Ferredoxin reductase-like, C-terminal NADP-linked domain"/>
    <property type="match status" value="1"/>
</dbReference>
<dbReference type="Proteomes" id="UP001610335">
    <property type="component" value="Unassembled WGS sequence"/>
</dbReference>
<feature type="transmembrane region" description="Helical" evidence="7">
    <location>
        <begin position="240"/>
        <end position="258"/>
    </location>
</feature>
<dbReference type="CDD" id="cd06186">
    <property type="entry name" value="NOX_Duox_like_FAD_NADP"/>
    <property type="match status" value="1"/>
</dbReference>
<reference evidence="10 11" key="1">
    <citation type="submission" date="2024-07" db="EMBL/GenBank/DDBJ databases">
        <title>Section-level genome sequencing and comparative genomics of Aspergillus sections Usti and Cavernicolus.</title>
        <authorList>
            <consortium name="Lawrence Berkeley National Laboratory"/>
            <person name="Nybo J.L."/>
            <person name="Vesth T.C."/>
            <person name="Theobald S."/>
            <person name="Frisvad J.C."/>
            <person name="Larsen T.O."/>
            <person name="Kjaerboelling I."/>
            <person name="Rothschild-Mancinelli K."/>
            <person name="Lyhne E.K."/>
            <person name="Kogle M.E."/>
            <person name="Barry K."/>
            <person name="Clum A."/>
            <person name="Na H."/>
            <person name="Ledsgaard L."/>
            <person name="Lin J."/>
            <person name="Lipzen A."/>
            <person name="Kuo A."/>
            <person name="Riley R."/>
            <person name="Mondo S."/>
            <person name="LaButti K."/>
            <person name="Haridas S."/>
            <person name="Pangalinan J."/>
            <person name="Salamov A.A."/>
            <person name="Simmons B.A."/>
            <person name="Magnuson J.K."/>
            <person name="Chen J."/>
            <person name="Drula E."/>
            <person name="Henrissat B."/>
            <person name="Wiebenga A."/>
            <person name="Lubbers R.J."/>
            <person name="Gomes A.C."/>
            <person name="Makela M.R."/>
            <person name="Stajich J."/>
            <person name="Grigoriev I.V."/>
            <person name="Mortensen U.H."/>
            <person name="De vries R.P."/>
            <person name="Baker S.E."/>
            <person name="Andersen M.R."/>
        </authorList>
    </citation>
    <scope>NUCLEOTIDE SEQUENCE [LARGE SCALE GENOMIC DNA]</scope>
    <source>
        <strain evidence="10 11">CBS 600.67</strain>
    </source>
</reference>
<dbReference type="InterPro" id="IPR039261">
    <property type="entry name" value="FNR_nucleotide-bd"/>
</dbReference>
<evidence type="ECO:0000256" key="7">
    <source>
        <dbReference type="SAM" id="Phobius"/>
    </source>
</evidence>
<dbReference type="Pfam" id="PF01794">
    <property type="entry name" value="Ferric_reduct"/>
    <property type="match status" value="1"/>
</dbReference>
<feature type="signal peptide" evidence="8">
    <location>
        <begin position="1"/>
        <end position="22"/>
    </location>
</feature>
<protein>
    <submittedName>
        <fullName evidence="10">Ferric reductase</fullName>
    </submittedName>
</protein>
<evidence type="ECO:0000256" key="6">
    <source>
        <dbReference type="ARBA" id="ARBA00023136"/>
    </source>
</evidence>
<feature type="transmembrane region" description="Helical" evidence="7">
    <location>
        <begin position="278"/>
        <end position="296"/>
    </location>
</feature>
<feature type="transmembrane region" description="Helical" evidence="7">
    <location>
        <begin position="380"/>
        <end position="401"/>
    </location>
</feature>
<evidence type="ECO:0000259" key="9">
    <source>
        <dbReference type="Pfam" id="PF01794"/>
    </source>
</evidence>
<feature type="transmembrane region" description="Helical" evidence="7">
    <location>
        <begin position="350"/>
        <end position="373"/>
    </location>
</feature>
<dbReference type="PANTHER" id="PTHR32361">
    <property type="entry name" value="FERRIC/CUPRIC REDUCTASE TRANSMEMBRANE COMPONENT"/>
    <property type="match status" value="1"/>
</dbReference>
<keyword evidence="8" id="KW-0732">Signal</keyword>
<sequence length="697" mass="77715">MHFPRWLATGWLFLSLVQQVQSEHGLVGYGISMYNPACAFACRAAITNPLNCSMDAGQDMDMDTDASWMVEEAPTPDCYATNDPFLQTLAYCMYDRCLTEANSTLQKYWETNVAGTESDVPSPKESYEEALKSIQSVPGIITDSSTVLNSAGRLSDEVYALNYKKLTVFEKIIRSNERYALVLLLTGAIIPIGLSLARFLPVSTVWKAQFEAYFITPPLIGSRHSVPVFGMFNMLTRGQALFTAYLIAINVILCAVGFESARPSTSTSSEIAGYIANRAGTLALANIPLLVLYASRNNVLLRISDWSHTTFMVVHRWIALLCIIEASLHAAIHLHASVAEGEYLSESKRTFWYCGIIAVLSMVIMLPASILPIRRKFYELFLAWHIFFFLVAMTAAFLHIYFRFSFSSGNENWIYVALAIWGFDRIFRILRLSRHGIRTAHVSIVDDDYIKVEIPGVSARGHVYLYFPTLTWRVWENHPFSVLTDVCYMDPIGTVLTLSEKGKESDSTFDVSGDGIIEAMHLEPPQQAKTHCHNSLLLYMRTHTGITNHLRATHSLRVLIESAYHPPSLTALEPSYSPNIIAIAGGVGITGLTPLLLSHCGWHKLFWAVRSSPLVESVRVSLGEDRFSALNPVIFQDERMDLPRLIADEVEKCLGAPVAVVVSGPPRMADEVRVVVSNLMQRNPAAAVTFVEESFGW</sequence>
<gene>
    <name evidence="10" type="ORF">BDW59DRAFT_170230</name>
</gene>
<dbReference type="PANTHER" id="PTHR32361:SF9">
    <property type="entry name" value="FERRIC REDUCTASE TRANSMEMBRANE COMPONENT 3-RELATED"/>
    <property type="match status" value="1"/>
</dbReference>
<keyword evidence="11" id="KW-1185">Reference proteome</keyword>
<evidence type="ECO:0000256" key="3">
    <source>
        <dbReference type="ARBA" id="ARBA00022692"/>
    </source>
</evidence>
<evidence type="ECO:0000256" key="1">
    <source>
        <dbReference type="ARBA" id="ARBA00004141"/>
    </source>
</evidence>